<dbReference type="PANTHER" id="PTHR39200">
    <property type="entry name" value="HYPOTHETICAL EXPORTED PROTEIN"/>
    <property type="match status" value="1"/>
</dbReference>
<evidence type="ECO:0000256" key="1">
    <source>
        <dbReference type="SAM" id="SignalP"/>
    </source>
</evidence>
<organism evidence="3">
    <name type="scientific">Roseihalotalea indica</name>
    <dbReference type="NCBI Taxonomy" id="2867963"/>
    <lineage>
        <taxon>Bacteria</taxon>
        <taxon>Pseudomonadati</taxon>
        <taxon>Bacteroidota</taxon>
        <taxon>Cytophagia</taxon>
        <taxon>Cytophagales</taxon>
        <taxon>Catalimonadaceae</taxon>
        <taxon>Roseihalotalea</taxon>
    </lineage>
</organism>
<protein>
    <submittedName>
        <fullName evidence="3">DUF2807 domain-containing protein</fullName>
    </submittedName>
</protein>
<dbReference type="InterPro" id="IPR021255">
    <property type="entry name" value="DUF2807"/>
</dbReference>
<reference evidence="3" key="2">
    <citation type="journal article" date="2024" name="Antonie Van Leeuwenhoek">
        <title>Roseihalotalea indica gen. nov., sp. nov., a halophilic Bacteroidetes from mesopelagic Southwest Indian Ocean with higher carbohydrate metabolic potential.</title>
        <authorList>
            <person name="Chen B."/>
            <person name="Zhang M."/>
            <person name="Lin D."/>
            <person name="Ye J."/>
            <person name="Tang K."/>
        </authorList>
    </citation>
    <scope>NUCLEOTIDE SEQUENCE</scope>
    <source>
        <strain evidence="3">TK19036</strain>
    </source>
</reference>
<evidence type="ECO:0000259" key="2">
    <source>
        <dbReference type="Pfam" id="PF10988"/>
    </source>
</evidence>
<sequence>MTRCFIPTYRLLLLSASLLWAFSLQAQHQEERTLSDFNKIEFTGRGDLFLRQGGTPTLQIKTPDDIDQKRIITEVRDNTLVIEYDWDEDDWLDAAPKLELHITYPELRGIEVTGLAHIESPDLIESDRFVLDVEGMGRIDLALDVADLEITSAGTTNINISGKANEVRILNNGTGTIDAFRLISQEADVEVNGTGTVRVNTTERLWAEANGFGAEVKYRGEPKKTHFDKSGFASIKADY</sequence>
<evidence type="ECO:0000313" key="3">
    <source>
        <dbReference type="EMBL" id="WKN35320.1"/>
    </source>
</evidence>
<accession>A0AA49JFQ3</accession>
<dbReference type="AlphaFoldDB" id="A0AA49JFQ3"/>
<feature type="chain" id="PRO_5041302885" evidence="1">
    <location>
        <begin position="27"/>
        <end position="239"/>
    </location>
</feature>
<dbReference type="Gene3D" id="2.160.20.120">
    <property type="match status" value="1"/>
</dbReference>
<gene>
    <name evidence="3" type="ORF">K4G66_23360</name>
</gene>
<proteinExistence type="predicted"/>
<dbReference type="PANTHER" id="PTHR39200:SF1">
    <property type="entry name" value="AUTO-TRANSPORTER ADHESIN HEAD GIN DOMAIN-CONTAINING PROTEIN-RELATED"/>
    <property type="match status" value="1"/>
</dbReference>
<keyword evidence="1" id="KW-0732">Signal</keyword>
<reference evidence="3" key="1">
    <citation type="journal article" date="2023" name="Comput. Struct. Biotechnol. J.">
        <title>Discovery of a novel marine Bacteroidetes with a rich repertoire of carbohydrate-active enzymes.</title>
        <authorList>
            <person name="Chen B."/>
            <person name="Liu G."/>
            <person name="Chen Q."/>
            <person name="Wang H."/>
            <person name="Liu L."/>
            <person name="Tang K."/>
        </authorList>
    </citation>
    <scope>NUCLEOTIDE SEQUENCE</scope>
    <source>
        <strain evidence="3">TK19036</strain>
    </source>
</reference>
<feature type="signal peptide" evidence="1">
    <location>
        <begin position="1"/>
        <end position="26"/>
    </location>
</feature>
<feature type="domain" description="Putative auto-transporter adhesin head GIN" evidence="2">
    <location>
        <begin position="36"/>
        <end position="222"/>
    </location>
</feature>
<name>A0AA49JFQ3_9BACT</name>
<dbReference type="EMBL" id="CP120682">
    <property type="protein sequence ID" value="WKN35320.1"/>
    <property type="molecule type" value="Genomic_DNA"/>
</dbReference>
<dbReference type="Pfam" id="PF10988">
    <property type="entry name" value="DUF2807"/>
    <property type="match status" value="1"/>
</dbReference>